<dbReference type="Gene3D" id="3.30.70.660">
    <property type="entry name" value="Pseudouridine synthase I, catalytic domain, C-terminal subdomain"/>
    <property type="match status" value="1"/>
</dbReference>
<dbReference type="AlphaFoldDB" id="A0A2P6V459"/>
<evidence type="ECO:0000256" key="3">
    <source>
        <dbReference type="ARBA" id="ARBA00023235"/>
    </source>
</evidence>
<feature type="signal peptide" evidence="7">
    <location>
        <begin position="1"/>
        <end position="19"/>
    </location>
</feature>
<feature type="domain" description="Pseudouridine synthase I TruA alpha/beta" evidence="8">
    <location>
        <begin position="212"/>
        <end position="315"/>
    </location>
</feature>
<keyword evidence="6" id="KW-1133">Transmembrane helix</keyword>
<dbReference type="PANTHER" id="PTHR11142">
    <property type="entry name" value="PSEUDOURIDYLATE SYNTHASE"/>
    <property type="match status" value="1"/>
</dbReference>
<feature type="region of interest" description="Disordered" evidence="5">
    <location>
        <begin position="134"/>
        <end position="171"/>
    </location>
</feature>
<keyword evidence="7" id="KW-0732">Signal</keyword>
<gene>
    <name evidence="9" type="ORF">C2E20_7566</name>
</gene>
<feature type="transmembrane region" description="Helical" evidence="6">
    <location>
        <begin position="38"/>
        <end position="57"/>
    </location>
</feature>
<dbReference type="STRING" id="554055.A0A2P6V459"/>
<feature type="domain" description="Pseudouridine synthase I TruA alpha/beta" evidence="8">
    <location>
        <begin position="356"/>
        <end position="468"/>
    </location>
</feature>
<keyword evidence="6" id="KW-0812">Transmembrane</keyword>
<dbReference type="Proteomes" id="UP000239649">
    <property type="component" value="Unassembled WGS sequence"/>
</dbReference>
<feature type="transmembrane region" description="Helical" evidence="6">
    <location>
        <begin position="69"/>
        <end position="89"/>
    </location>
</feature>
<evidence type="ECO:0000313" key="9">
    <source>
        <dbReference type="EMBL" id="PSC68865.1"/>
    </source>
</evidence>
<sequence length="492" mass="51785">MWGSTVYGLTLCLVAGVSGAGAAVFGKLAGAKGLDTTTTITLYVLLLVCNALMLVVYTRSLRYNSSLACTAATMASNIAATGLLGQALFGEGGSLQWWVGASSILMGSVVINRSTKKEAAEAVKAAEEEAAAAAAKEAEEVAGGEGGAGPPSHEAEEQQQRSSSSSANISSTTTITSGSCAAVSYAVELAYDGTAYWGWQLQPTAPPANGSAKQRRQRQRPTIQLKLEQALIRVTGLPREALKVQAAGRTDAGVHARGQVAQLFWDPACATPRQGRRHGAPLEPSALQHALNALLPPDIRCKGAKVVPLDFNVRYAMGKTYTYDLHLEPVGDPFLHRVRHRPRRPDRLNLPAMADAARLLVGTHNFAAFANVSVDGARKNPVKTIRRYDVEPLEGGARLVVEGSGFLYKQVRHMTGALLAVGAGRLGADAIAAALEAGKDLRSGAERHAHRDWMAAEAKGLCLHAVEYAPASQLPAAAPGPGGRNMLECDDD</sequence>
<keyword evidence="3 4" id="KW-0413">Isomerase</keyword>
<evidence type="ECO:0000256" key="7">
    <source>
        <dbReference type="SAM" id="SignalP"/>
    </source>
</evidence>
<dbReference type="InterPro" id="IPR037185">
    <property type="entry name" value="EmrE-like"/>
</dbReference>
<evidence type="ECO:0000256" key="2">
    <source>
        <dbReference type="ARBA" id="ARBA00022694"/>
    </source>
</evidence>
<evidence type="ECO:0000256" key="1">
    <source>
        <dbReference type="ARBA" id="ARBA00009375"/>
    </source>
</evidence>
<reference evidence="9 10" key="1">
    <citation type="journal article" date="2018" name="Plant J.">
        <title>Genome sequences of Chlorella sorokiniana UTEX 1602 and Micractinium conductrix SAG 241.80: implications to maltose excretion by a green alga.</title>
        <authorList>
            <person name="Arriola M.B."/>
            <person name="Velmurugan N."/>
            <person name="Zhang Y."/>
            <person name="Plunkett M.H."/>
            <person name="Hondzo H."/>
            <person name="Barney B.M."/>
        </authorList>
    </citation>
    <scope>NUCLEOTIDE SEQUENCE [LARGE SCALE GENOMIC DNA]</scope>
    <source>
        <strain evidence="9 10">SAG 241.80</strain>
    </source>
</reference>
<name>A0A2P6V459_9CHLO</name>
<comment type="similarity">
    <text evidence="1 4">Belongs to the tRNA pseudouridine synthase TruA family.</text>
</comment>
<dbReference type="SUPFAM" id="SSF55120">
    <property type="entry name" value="Pseudouridine synthase"/>
    <property type="match status" value="1"/>
</dbReference>
<dbReference type="EC" id="5.4.99.12" evidence="4"/>
<evidence type="ECO:0000256" key="5">
    <source>
        <dbReference type="SAM" id="MobiDB-lite"/>
    </source>
</evidence>
<dbReference type="InterPro" id="IPR020097">
    <property type="entry name" value="PsdUridine_synth_TruA_a/b_dom"/>
</dbReference>
<evidence type="ECO:0000256" key="4">
    <source>
        <dbReference type="RuleBase" id="RU003792"/>
    </source>
</evidence>
<dbReference type="EMBL" id="LHPF02000032">
    <property type="protein sequence ID" value="PSC68865.1"/>
    <property type="molecule type" value="Genomic_DNA"/>
</dbReference>
<evidence type="ECO:0000259" key="8">
    <source>
        <dbReference type="Pfam" id="PF01416"/>
    </source>
</evidence>
<dbReference type="InterPro" id="IPR020095">
    <property type="entry name" value="PsdUridine_synth_TruA_C"/>
</dbReference>
<feature type="chain" id="PRO_5015176791" description="tRNA pseudouridine synthase" evidence="7">
    <location>
        <begin position="20"/>
        <end position="492"/>
    </location>
</feature>
<protein>
    <recommendedName>
        <fullName evidence="4">tRNA pseudouridine synthase</fullName>
        <ecNumber evidence="4">5.4.99.12</ecNumber>
    </recommendedName>
</protein>
<dbReference type="GO" id="GO:0160147">
    <property type="term" value="F:tRNA pseudouridine(38-40) synthase activity"/>
    <property type="evidence" value="ECO:0007669"/>
    <property type="project" value="UniProtKB-EC"/>
</dbReference>
<evidence type="ECO:0000256" key="6">
    <source>
        <dbReference type="SAM" id="Phobius"/>
    </source>
</evidence>
<dbReference type="GO" id="GO:0003723">
    <property type="term" value="F:RNA binding"/>
    <property type="evidence" value="ECO:0007669"/>
    <property type="project" value="InterPro"/>
</dbReference>
<keyword evidence="6" id="KW-0472">Membrane</keyword>
<dbReference type="GO" id="GO:0031119">
    <property type="term" value="P:tRNA pseudouridine synthesis"/>
    <property type="evidence" value="ECO:0007669"/>
    <property type="project" value="TreeGrafter"/>
</dbReference>
<accession>A0A2P6V459</accession>
<dbReference type="Gene3D" id="3.30.70.580">
    <property type="entry name" value="Pseudouridine synthase I, catalytic domain, N-terminal subdomain"/>
    <property type="match status" value="1"/>
</dbReference>
<keyword evidence="10" id="KW-1185">Reference proteome</keyword>
<proteinExistence type="inferred from homology"/>
<dbReference type="InterPro" id="IPR020103">
    <property type="entry name" value="PsdUridine_synth_cat_dom_sf"/>
</dbReference>
<dbReference type="Pfam" id="PF01416">
    <property type="entry name" value="PseudoU_synth_1"/>
    <property type="match status" value="2"/>
</dbReference>
<dbReference type="OrthoDB" id="271910at2759"/>
<dbReference type="InterPro" id="IPR001406">
    <property type="entry name" value="PsdUridine_synth_TruA"/>
</dbReference>
<evidence type="ECO:0000313" key="10">
    <source>
        <dbReference type="Proteomes" id="UP000239649"/>
    </source>
</evidence>
<dbReference type="HAMAP" id="MF_00171">
    <property type="entry name" value="TruA"/>
    <property type="match status" value="1"/>
</dbReference>
<keyword evidence="2 4" id="KW-0819">tRNA processing</keyword>
<dbReference type="InterPro" id="IPR020094">
    <property type="entry name" value="TruA/RsuA/RluB/E/F_N"/>
</dbReference>
<dbReference type="SUPFAM" id="SSF103481">
    <property type="entry name" value="Multidrug resistance efflux transporter EmrE"/>
    <property type="match status" value="1"/>
</dbReference>
<organism evidence="9 10">
    <name type="scientific">Micractinium conductrix</name>
    <dbReference type="NCBI Taxonomy" id="554055"/>
    <lineage>
        <taxon>Eukaryota</taxon>
        <taxon>Viridiplantae</taxon>
        <taxon>Chlorophyta</taxon>
        <taxon>core chlorophytes</taxon>
        <taxon>Trebouxiophyceae</taxon>
        <taxon>Chlorellales</taxon>
        <taxon>Chlorellaceae</taxon>
        <taxon>Chlorella clade</taxon>
        <taxon>Micractinium</taxon>
    </lineage>
</organism>
<feature type="compositionally biased region" description="Low complexity" evidence="5">
    <location>
        <begin position="162"/>
        <end position="171"/>
    </location>
</feature>
<dbReference type="PANTHER" id="PTHR11142:SF0">
    <property type="entry name" value="TRNA PSEUDOURIDINE SYNTHASE-LIKE 1"/>
    <property type="match status" value="1"/>
</dbReference>
<comment type="catalytic activity">
    <reaction evidence="4">
        <text>uridine(38/39/40) in tRNA = pseudouridine(38/39/40) in tRNA</text>
        <dbReference type="Rhea" id="RHEA:22376"/>
        <dbReference type="Rhea" id="RHEA-COMP:10085"/>
        <dbReference type="Rhea" id="RHEA-COMP:10087"/>
        <dbReference type="ChEBI" id="CHEBI:65314"/>
        <dbReference type="ChEBI" id="CHEBI:65315"/>
        <dbReference type="EC" id="5.4.99.12"/>
    </reaction>
</comment>
<dbReference type="CDD" id="cd02570">
    <property type="entry name" value="PseudoU_synth_EcTruA"/>
    <property type="match status" value="1"/>
</dbReference>
<comment type="caution">
    <text evidence="9">The sequence shown here is derived from an EMBL/GenBank/DDBJ whole genome shotgun (WGS) entry which is preliminary data.</text>
</comment>